<dbReference type="RefSeq" id="WP_219292935.1">
    <property type="nucleotide sequence ID" value="NZ_RPHB01000009.1"/>
</dbReference>
<dbReference type="PROSITE" id="PS51352">
    <property type="entry name" value="THIOREDOXIN_2"/>
    <property type="match status" value="1"/>
</dbReference>
<feature type="chain" id="PRO_5037305666" evidence="1">
    <location>
        <begin position="21"/>
        <end position="195"/>
    </location>
</feature>
<dbReference type="InterPro" id="IPR000866">
    <property type="entry name" value="AhpC/TSA"/>
</dbReference>
<evidence type="ECO:0000256" key="1">
    <source>
        <dbReference type="SAM" id="SignalP"/>
    </source>
</evidence>
<dbReference type="Proteomes" id="UP000727490">
    <property type="component" value="Unassembled WGS sequence"/>
</dbReference>
<sequence length="195" mass="21850">MKKSMILLLAFILSFQTANAQRIESFTLKDILTGKEFELSSFSDKKAVVIIFSNMNCPFSKLYEERIAQLSDTFSREGFQFAMVNPHFEAEEGESKNDHEERVKSRGFKFPVLDDSDQVVTRMLAASKLPEVVVVTPSQTGFSIAYKGAIDNNPQVAANANVRYLENALNAIMNRRNPSPSSSRAVGCNIRLKSR</sequence>
<dbReference type="GO" id="GO:0016209">
    <property type="term" value="F:antioxidant activity"/>
    <property type="evidence" value="ECO:0007669"/>
    <property type="project" value="InterPro"/>
</dbReference>
<name>A0A951MEH9_9BACT</name>
<feature type="domain" description="Thioredoxin" evidence="2">
    <location>
        <begin position="17"/>
        <end position="174"/>
    </location>
</feature>
<dbReference type="AlphaFoldDB" id="A0A951MEH9"/>
<gene>
    <name evidence="3" type="ORF">EGN73_17910</name>
</gene>
<feature type="signal peptide" evidence="1">
    <location>
        <begin position="1"/>
        <end position="20"/>
    </location>
</feature>
<proteinExistence type="predicted"/>
<keyword evidence="1" id="KW-0732">Signal</keyword>
<evidence type="ECO:0000259" key="2">
    <source>
        <dbReference type="PROSITE" id="PS51352"/>
    </source>
</evidence>
<dbReference type="GO" id="GO:0016491">
    <property type="term" value="F:oxidoreductase activity"/>
    <property type="evidence" value="ECO:0007669"/>
    <property type="project" value="InterPro"/>
</dbReference>
<comment type="caution">
    <text evidence="3">The sequence shown here is derived from an EMBL/GenBank/DDBJ whole genome shotgun (WGS) entry which is preliminary data.</text>
</comment>
<dbReference type="Pfam" id="PF00578">
    <property type="entry name" value="AhpC-TSA"/>
    <property type="match status" value="1"/>
</dbReference>
<evidence type="ECO:0000313" key="3">
    <source>
        <dbReference type="EMBL" id="MBW3469674.1"/>
    </source>
</evidence>
<dbReference type="EMBL" id="RPHB01000009">
    <property type="protein sequence ID" value="MBW3469674.1"/>
    <property type="molecule type" value="Genomic_DNA"/>
</dbReference>
<organism evidence="3 4">
    <name type="scientific">Arthrospiribacter ruber</name>
    <dbReference type="NCBI Taxonomy" id="2487934"/>
    <lineage>
        <taxon>Bacteria</taxon>
        <taxon>Pseudomonadati</taxon>
        <taxon>Bacteroidota</taxon>
        <taxon>Cytophagia</taxon>
        <taxon>Cytophagales</taxon>
        <taxon>Cyclobacteriaceae</taxon>
        <taxon>Arthrospiribacter</taxon>
    </lineage>
</organism>
<dbReference type="PANTHER" id="PTHR43640:SF1">
    <property type="entry name" value="THIOREDOXIN-DEPENDENT PEROXIREDOXIN"/>
    <property type="match status" value="1"/>
</dbReference>
<reference evidence="3 4" key="1">
    <citation type="journal article" date="2020" name="Syst. Appl. Microbiol.">
        <title>Arthrospiribacter ruber gen. nov., sp. nov., a novel bacterium isolated from Arthrospira cultures.</title>
        <authorList>
            <person name="Waleron M."/>
            <person name="Misztak A."/>
            <person name="Waleron M.M."/>
            <person name="Furmaniak M."/>
            <person name="Mrozik A."/>
            <person name="Waleron K."/>
        </authorList>
    </citation>
    <scope>NUCLEOTIDE SEQUENCE [LARGE SCALE GENOMIC DNA]</scope>
    <source>
        <strain evidence="3 4">DPMB0001</strain>
    </source>
</reference>
<keyword evidence="4" id="KW-1185">Reference proteome</keyword>
<protein>
    <submittedName>
        <fullName evidence="3">Ubiquitin carboxyl-hydrolase</fullName>
    </submittedName>
</protein>
<dbReference type="InterPro" id="IPR047262">
    <property type="entry name" value="PRX-like1"/>
</dbReference>
<dbReference type="PANTHER" id="PTHR43640">
    <property type="entry name" value="OS07G0260300 PROTEIN"/>
    <property type="match status" value="1"/>
</dbReference>
<evidence type="ECO:0000313" key="4">
    <source>
        <dbReference type="Proteomes" id="UP000727490"/>
    </source>
</evidence>
<accession>A0A951MEH9</accession>
<dbReference type="InterPro" id="IPR013766">
    <property type="entry name" value="Thioredoxin_domain"/>
</dbReference>